<protein>
    <submittedName>
        <fullName evidence="1">RtcB family protein</fullName>
    </submittedName>
</protein>
<dbReference type="RefSeq" id="XP_067714407.1">
    <property type="nucleotide sequence ID" value="XM_067858306.1"/>
</dbReference>
<dbReference type="Proteomes" id="UP001497744">
    <property type="component" value="Unassembled WGS sequence"/>
</dbReference>
<sequence>MSVFPGPNEDESMGAHSSFSTSAGSSGCAFPVALLGAVGLLSPAGVAISSICGSSRAALVAALGGLTGCGTRSVAGLAWDVCSFGEALFSAASFLPTSDCASPVALLGASESLAAGAGGAFSPSTISELVVTVNWGEDELLSAAVVIDAGVSEGSLDSTGACNRSAAAVGASSTLAASSQLPPSGAMRACLCFARYLFATFSAFSHSSLTGSPKKAPMRSMRSWTASLMCPSAMDTHMRAAIMASLGVFRASVL</sequence>
<dbReference type="AlphaFoldDB" id="A0AAV4LQA1"/>
<name>A0AAV4LQA1_BABCB</name>
<comment type="caution">
    <text evidence="1">The sequence shown here is derived from an EMBL/GenBank/DDBJ whole genome shotgun (WGS) entry which is preliminary data.</text>
</comment>
<evidence type="ECO:0000313" key="2">
    <source>
        <dbReference type="Proteomes" id="UP001497744"/>
    </source>
</evidence>
<keyword evidence="2" id="KW-1185">Reference proteome</keyword>
<gene>
    <name evidence="1" type="ORF">BcabD6B2_17730</name>
</gene>
<evidence type="ECO:0000313" key="1">
    <source>
        <dbReference type="EMBL" id="GIX62338.1"/>
    </source>
</evidence>
<organism evidence="1 2">
    <name type="scientific">Babesia caballi</name>
    <dbReference type="NCBI Taxonomy" id="5871"/>
    <lineage>
        <taxon>Eukaryota</taxon>
        <taxon>Sar</taxon>
        <taxon>Alveolata</taxon>
        <taxon>Apicomplexa</taxon>
        <taxon>Aconoidasida</taxon>
        <taxon>Piroplasmida</taxon>
        <taxon>Babesiidae</taxon>
        <taxon>Babesia</taxon>
    </lineage>
</organism>
<reference evidence="1 2" key="1">
    <citation type="submission" date="2021-06" db="EMBL/GenBank/DDBJ databases">
        <title>Genome sequence of Babesia caballi.</title>
        <authorList>
            <person name="Yamagishi J."/>
            <person name="Kidaka T."/>
            <person name="Ochi A."/>
        </authorList>
    </citation>
    <scope>NUCLEOTIDE SEQUENCE [LARGE SCALE GENOMIC DNA]</scope>
    <source>
        <strain evidence="1">USDA-D6B2</strain>
    </source>
</reference>
<proteinExistence type="predicted"/>
<dbReference type="EMBL" id="BPLF01000001">
    <property type="protein sequence ID" value="GIX62338.1"/>
    <property type="molecule type" value="Genomic_DNA"/>
</dbReference>
<dbReference type="GeneID" id="94193819"/>
<accession>A0AAV4LQA1</accession>